<dbReference type="STRING" id="676599.ARC20_01635"/>
<organism evidence="1 2">
    <name type="scientific">Stenotrophomonas panacihumi</name>
    <dbReference type="NCBI Taxonomy" id="676599"/>
    <lineage>
        <taxon>Bacteria</taxon>
        <taxon>Pseudomonadati</taxon>
        <taxon>Pseudomonadota</taxon>
        <taxon>Gammaproteobacteria</taxon>
        <taxon>Lysobacterales</taxon>
        <taxon>Lysobacteraceae</taxon>
        <taxon>Stenotrophomonas</taxon>
    </lineage>
</organism>
<keyword evidence="2" id="KW-1185">Reference proteome</keyword>
<reference evidence="1 2" key="1">
    <citation type="submission" date="2015-10" db="EMBL/GenBank/DDBJ databases">
        <title>Genome sequencing and analysis of members of genus Stenotrophomonas.</title>
        <authorList>
            <person name="Patil P.P."/>
            <person name="Midha S."/>
            <person name="Patil P.B."/>
        </authorList>
    </citation>
    <scope>NUCLEOTIDE SEQUENCE [LARGE SCALE GENOMIC DNA]</scope>
    <source>
        <strain evidence="1 2">JCM 16536</strain>
    </source>
</reference>
<dbReference type="OrthoDB" id="5958972at2"/>
<comment type="caution">
    <text evidence="1">The sequence shown here is derived from an EMBL/GenBank/DDBJ whole genome shotgun (WGS) entry which is preliminary data.</text>
</comment>
<evidence type="ECO:0000313" key="2">
    <source>
        <dbReference type="Proteomes" id="UP000051802"/>
    </source>
</evidence>
<sequence length="210" mass="24087">MNAVLAFDIHPLPSPLFRPATAGRRRRHIGDFEPDADVLARFNIVLAQLGWRRPPLDHDQLASAARELDRQPAPCIALRVQQAEQVARMLHDRAWQTDARALPAAHEVAAYLQADWHLLPSDLPGAARLDDALALDTAWPQLRAELLSYQDFRRLRAMEAQHRGCRDEEVAFDRQAWREARELEARLFEQTRRVRERSYAPAAPACFRVH</sequence>
<protein>
    <submittedName>
        <fullName evidence="1">Uncharacterized protein</fullName>
    </submittedName>
</protein>
<dbReference type="Proteomes" id="UP000051802">
    <property type="component" value="Unassembled WGS sequence"/>
</dbReference>
<accession>A0A0R0A9E1</accession>
<evidence type="ECO:0000313" key="1">
    <source>
        <dbReference type="EMBL" id="KRG39154.1"/>
    </source>
</evidence>
<name>A0A0R0A9E1_9GAMM</name>
<dbReference type="EMBL" id="LLXU01000109">
    <property type="protein sequence ID" value="KRG39154.1"/>
    <property type="molecule type" value="Genomic_DNA"/>
</dbReference>
<gene>
    <name evidence="1" type="ORF">ARC20_01635</name>
</gene>
<dbReference type="AlphaFoldDB" id="A0A0R0A9E1"/>
<dbReference type="RefSeq" id="WP_057648269.1">
    <property type="nucleotide sequence ID" value="NZ_LLXU01000109.1"/>
</dbReference>
<proteinExistence type="predicted"/>